<dbReference type="PRINTS" id="PR00669">
    <property type="entry name" value="INHIBINA"/>
</dbReference>
<keyword evidence="12" id="KW-1185">Reference proteome</keyword>
<comment type="similarity">
    <text evidence="2 8">Belongs to the TGF-beta family.</text>
</comment>
<dbReference type="PROSITE" id="PS51362">
    <property type="entry name" value="TGF_BETA_2"/>
    <property type="match status" value="1"/>
</dbReference>
<evidence type="ECO:0000256" key="5">
    <source>
        <dbReference type="ARBA" id="ARBA00023030"/>
    </source>
</evidence>
<feature type="non-terminal residue" evidence="11">
    <location>
        <position position="396"/>
    </location>
</feature>
<dbReference type="SUPFAM" id="SSF57501">
    <property type="entry name" value="Cystine-knot cytokines"/>
    <property type="match status" value="1"/>
</dbReference>
<keyword evidence="7" id="KW-0325">Glycoprotein</keyword>
<evidence type="ECO:0000256" key="9">
    <source>
        <dbReference type="SAM" id="SignalP"/>
    </source>
</evidence>
<accession>A0A8X8BS90</accession>
<keyword evidence="4 9" id="KW-0732">Signal</keyword>
<dbReference type="OrthoDB" id="6427922at2759"/>
<dbReference type="GO" id="GO:0008083">
    <property type="term" value="F:growth factor activity"/>
    <property type="evidence" value="ECO:0007669"/>
    <property type="project" value="UniProtKB-KW"/>
</dbReference>
<feature type="domain" description="TGF-beta family profile" evidence="10">
    <location>
        <begin position="269"/>
        <end position="396"/>
    </location>
</feature>
<gene>
    <name evidence="11" type="primary">Bmp15</name>
    <name evidence="11" type="ORF">GTO96_0003027</name>
</gene>
<feature type="signal peptide" evidence="9">
    <location>
        <begin position="1"/>
        <end position="23"/>
    </location>
</feature>
<evidence type="ECO:0000256" key="3">
    <source>
        <dbReference type="ARBA" id="ARBA00022525"/>
    </source>
</evidence>
<dbReference type="InterPro" id="IPR001839">
    <property type="entry name" value="TGF-b_C"/>
</dbReference>
<dbReference type="RefSeq" id="XP_039622309.1">
    <property type="nucleotide sequence ID" value="XM_039766375.1"/>
</dbReference>
<dbReference type="PANTHER" id="PTHR11848">
    <property type="entry name" value="TGF-BETA FAMILY"/>
    <property type="match status" value="1"/>
</dbReference>
<evidence type="ECO:0000256" key="7">
    <source>
        <dbReference type="ARBA" id="ARBA00023180"/>
    </source>
</evidence>
<dbReference type="FunFam" id="2.10.90.10:FF:000012">
    <property type="entry name" value="Growth/differentiation factor 9 (Predicted)"/>
    <property type="match status" value="1"/>
</dbReference>
<evidence type="ECO:0000256" key="8">
    <source>
        <dbReference type="RuleBase" id="RU000354"/>
    </source>
</evidence>
<dbReference type="Gene3D" id="2.10.90.10">
    <property type="entry name" value="Cystine-knot cytokines"/>
    <property type="match status" value="1"/>
</dbReference>
<evidence type="ECO:0000256" key="6">
    <source>
        <dbReference type="ARBA" id="ARBA00023157"/>
    </source>
</evidence>
<protein>
    <submittedName>
        <fullName evidence="11">BMP15 protein</fullName>
    </submittedName>
</protein>
<dbReference type="AlphaFoldDB" id="A0A8X8BS90"/>
<dbReference type="SMART" id="SM00204">
    <property type="entry name" value="TGFB"/>
    <property type="match status" value="1"/>
</dbReference>
<evidence type="ECO:0000256" key="4">
    <source>
        <dbReference type="ARBA" id="ARBA00022729"/>
    </source>
</evidence>
<comment type="subcellular location">
    <subcellularLocation>
        <location evidence="1">Secreted</location>
    </subcellularLocation>
</comment>
<evidence type="ECO:0000256" key="1">
    <source>
        <dbReference type="ARBA" id="ARBA00004613"/>
    </source>
</evidence>
<reference evidence="11 12" key="1">
    <citation type="journal article" date="2021" name="Cell">
        <title>Tracing the genetic footprints of vertebrate landing in non-teleost ray-finned fishes.</title>
        <authorList>
            <person name="Bi X."/>
            <person name="Wang K."/>
            <person name="Yang L."/>
            <person name="Pan H."/>
            <person name="Jiang H."/>
            <person name="Wei Q."/>
            <person name="Fang M."/>
            <person name="Yu H."/>
            <person name="Zhu C."/>
            <person name="Cai Y."/>
            <person name="He Y."/>
            <person name="Gan X."/>
            <person name="Zeng H."/>
            <person name="Yu D."/>
            <person name="Zhu Y."/>
            <person name="Jiang H."/>
            <person name="Qiu Q."/>
            <person name="Yang H."/>
            <person name="Zhang Y.E."/>
            <person name="Wang W."/>
            <person name="Zhu M."/>
            <person name="He S."/>
            <person name="Zhang G."/>
        </authorList>
    </citation>
    <scope>NUCLEOTIDE SEQUENCE [LARGE SCALE GENOMIC DNA]</scope>
    <source>
        <strain evidence="11">Bchr_013</strain>
    </source>
</reference>
<keyword evidence="5 8" id="KW-0339">Growth factor</keyword>
<dbReference type="Proteomes" id="UP000886611">
    <property type="component" value="Unassembled WGS sequence"/>
</dbReference>
<name>A0A8X8BS90_POLSE</name>
<dbReference type="InterPro" id="IPR029034">
    <property type="entry name" value="Cystine-knot_cytokine"/>
</dbReference>
<dbReference type="GeneID" id="120537440"/>
<organism evidence="11 12">
    <name type="scientific">Polypterus senegalus</name>
    <name type="common">Senegal bichir</name>
    <dbReference type="NCBI Taxonomy" id="55291"/>
    <lineage>
        <taxon>Eukaryota</taxon>
        <taxon>Metazoa</taxon>
        <taxon>Chordata</taxon>
        <taxon>Craniata</taxon>
        <taxon>Vertebrata</taxon>
        <taxon>Euteleostomi</taxon>
        <taxon>Actinopterygii</taxon>
        <taxon>Polypteriformes</taxon>
        <taxon>Polypteridae</taxon>
        <taxon>Polypterus</taxon>
    </lineage>
</organism>
<dbReference type="Pfam" id="PF00019">
    <property type="entry name" value="TGF_beta"/>
    <property type="match status" value="1"/>
</dbReference>
<dbReference type="PROSITE" id="PS00250">
    <property type="entry name" value="TGF_BETA_1"/>
    <property type="match status" value="1"/>
</dbReference>
<proteinExistence type="inferred from homology"/>
<dbReference type="GO" id="GO:0005125">
    <property type="term" value="F:cytokine activity"/>
    <property type="evidence" value="ECO:0007669"/>
    <property type="project" value="TreeGrafter"/>
</dbReference>
<sequence>MKATGHSSLLDFLTFMVLLKSAAFTEEKSRQERSLSLLGVILSAQLAEQQSQYPKTQAQSNDPTLQYMLHLYSRSADEEGRPRENRTLGSNTVRLLKSSASSTRHGRTGTDPWHMHSVKYELKILRGDTLVKVAIVHLRMEPHITKKIACKLKVFTASPMEDNPSSLQDPWILFFRPEDKWVETDITTQVSALAGHLDENFTLYIWYACVEDGRNWRFSRAVKKPQKVAVLQAPALLLYINDSRNAGSQIVHRHSEEPLKEEKRHLLYRKIRQLGNIGSDIPNYLRRNSVVRNECKLHSFRVSFHQLGWDHWIIAPHKYNPKYCLGDCPRILHYGYNSPNHAIVQNFINELVDGEVPRPSCVPYKYKPISVLMKEQNGSIVYKEYEDMIAESCTCR</sequence>
<dbReference type="GO" id="GO:0005615">
    <property type="term" value="C:extracellular space"/>
    <property type="evidence" value="ECO:0007669"/>
    <property type="project" value="TreeGrafter"/>
</dbReference>
<dbReference type="InterPro" id="IPR015615">
    <property type="entry name" value="TGF-beta-rel"/>
</dbReference>
<dbReference type="EMBL" id="JAATIS010003638">
    <property type="protein sequence ID" value="KAG2464446.1"/>
    <property type="molecule type" value="Genomic_DNA"/>
</dbReference>
<dbReference type="InterPro" id="IPR017948">
    <property type="entry name" value="TGFb_CS"/>
</dbReference>
<keyword evidence="3" id="KW-0964">Secreted</keyword>
<feature type="non-terminal residue" evidence="11">
    <location>
        <position position="1"/>
    </location>
</feature>
<evidence type="ECO:0000256" key="2">
    <source>
        <dbReference type="ARBA" id="ARBA00006656"/>
    </source>
</evidence>
<evidence type="ECO:0000259" key="10">
    <source>
        <dbReference type="PROSITE" id="PS51362"/>
    </source>
</evidence>
<dbReference type="CDD" id="cd19402">
    <property type="entry name" value="TGF_beta_GDF9B"/>
    <property type="match status" value="1"/>
</dbReference>
<evidence type="ECO:0000313" key="12">
    <source>
        <dbReference type="Proteomes" id="UP000886611"/>
    </source>
</evidence>
<dbReference type="PANTHER" id="PTHR11848:SF22">
    <property type="entry name" value="BONE MORPHOGENETIC PROTEIN 15"/>
    <property type="match status" value="1"/>
</dbReference>
<evidence type="ECO:0000313" key="11">
    <source>
        <dbReference type="EMBL" id="KAG2464446.1"/>
    </source>
</evidence>
<comment type="caution">
    <text evidence="11">The sequence shown here is derived from an EMBL/GenBank/DDBJ whole genome shotgun (WGS) entry which is preliminary data.</text>
</comment>
<keyword evidence="6" id="KW-1015">Disulfide bond</keyword>
<feature type="chain" id="PRO_5036468755" evidence="9">
    <location>
        <begin position="24"/>
        <end position="396"/>
    </location>
</feature>